<protein>
    <submittedName>
        <fullName evidence="1">Uncharacterized protein</fullName>
    </submittedName>
</protein>
<proteinExistence type="predicted"/>
<dbReference type="Proteomes" id="UP000507470">
    <property type="component" value="Unassembled WGS sequence"/>
</dbReference>
<evidence type="ECO:0000313" key="2">
    <source>
        <dbReference type="Proteomes" id="UP000507470"/>
    </source>
</evidence>
<organism evidence="1 2">
    <name type="scientific">Mytilus coruscus</name>
    <name type="common">Sea mussel</name>
    <dbReference type="NCBI Taxonomy" id="42192"/>
    <lineage>
        <taxon>Eukaryota</taxon>
        <taxon>Metazoa</taxon>
        <taxon>Spiralia</taxon>
        <taxon>Lophotrochozoa</taxon>
        <taxon>Mollusca</taxon>
        <taxon>Bivalvia</taxon>
        <taxon>Autobranchia</taxon>
        <taxon>Pteriomorphia</taxon>
        <taxon>Mytilida</taxon>
        <taxon>Mytiloidea</taxon>
        <taxon>Mytilidae</taxon>
        <taxon>Mytilinae</taxon>
        <taxon>Mytilus</taxon>
    </lineage>
</organism>
<reference evidence="1 2" key="1">
    <citation type="submission" date="2020-06" db="EMBL/GenBank/DDBJ databases">
        <authorList>
            <person name="Li R."/>
            <person name="Bekaert M."/>
        </authorList>
    </citation>
    <scope>NUCLEOTIDE SEQUENCE [LARGE SCALE GENOMIC DNA]</scope>
    <source>
        <strain evidence="2">wild</strain>
    </source>
</reference>
<name>A0A6J8EPX2_MYTCO</name>
<evidence type="ECO:0000313" key="1">
    <source>
        <dbReference type="EMBL" id="CAC5421822.1"/>
    </source>
</evidence>
<dbReference type="EMBL" id="CACVKT020009383">
    <property type="protein sequence ID" value="CAC5421822.1"/>
    <property type="molecule type" value="Genomic_DNA"/>
</dbReference>
<keyword evidence="2" id="KW-1185">Reference proteome</keyword>
<dbReference type="AlphaFoldDB" id="A0A6J8EPX2"/>
<gene>
    <name evidence="1" type="ORF">MCOR_53907</name>
</gene>
<dbReference type="OrthoDB" id="6182775at2759"/>
<sequence length="176" mass="19860">MAGRTHIDISQIELTAIVKGYRQFGNNWGSVLADVKNSANLPMAAAQLYKDGKMEKLKRRMSDQIKKVPRDSYVPANDEIATLIQEIKQNNTRYQQKGHPLEKKQPLKTVIPPAVDVRHQIVDVEYQDLPDLHADEADAHNDVIRFDNVAPENNIPAHDTVLGEVNVPAAAMYQQW</sequence>
<accession>A0A6J8EPX2</accession>